<name>A0A4R9KC45_9LEPT</name>
<evidence type="ECO:0000313" key="1">
    <source>
        <dbReference type="EMBL" id="TGL63656.1"/>
    </source>
</evidence>
<proteinExistence type="predicted"/>
<keyword evidence="2" id="KW-1185">Reference proteome</keyword>
<dbReference type="Proteomes" id="UP000297762">
    <property type="component" value="Unassembled WGS sequence"/>
</dbReference>
<evidence type="ECO:0000313" key="2">
    <source>
        <dbReference type="Proteomes" id="UP000297762"/>
    </source>
</evidence>
<dbReference type="RefSeq" id="WP_135648733.1">
    <property type="nucleotide sequence ID" value="NZ_RQGF01000012.1"/>
</dbReference>
<dbReference type="OrthoDB" id="9796999at2"/>
<protein>
    <submittedName>
        <fullName evidence="1">Bacteriocin-protection protein</fullName>
    </submittedName>
</protein>
<dbReference type="EMBL" id="RQGF01000012">
    <property type="protein sequence ID" value="TGL63656.1"/>
    <property type="molecule type" value="Genomic_DNA"/>
</dbReference>
<comment type="caution">
    <text evidence="1">The sequence shown here is derived from an EMBL/GenBank/DDBJ whole genome shotgun (WGS) entry which is preliminary data.</text>
</comment>
<sequence length="194" mass="23030">MQPKFFKNQKEFHSWLSKNFNKGSELVLGFYKTKSSKKGISYKEALDEALCFGWIDGVRKGLDEDSYSIRFTPRKATSIWSTVNTKRMQELIQEGKATESGLKAFHTKKKKTKQYSFEQKSIELPESFQKRFQKNSKAWKFFQEQAPYYKRTSIWWVISPKREETKLKRLEILIQDSNSEKRIAAVTWKKKETK</sequence>
<dbReference type="AlphaFoldDB" id="A0A4R9KC45"/>
<organism evidence="1 2">
    <name type="scientific">Leptospira sarikeiensis</name>
    <dbReference type="NCBI Taxonomy" id="2484943"/>
    <lineage>
        <taxon>Bacteria</taxon>
        <taxon>Pseudomonadati</taxon>
        <taxon>Spirochaetota</taxon>
        <taxon>Spirochaetia</taxon>
        <taxon>Leptospirales</taxon>
        <taxon>Leptospiraceae</taxon>
        <taxon>Leptospira</taxon>
    </lineage>
</organism>
<reference evidence="1" key="1">
    <citation type="journal article" date="2019" name="PLoS Negl. Trop. Dis.">
        <title>Revisiting the worldwide diversity of Leptospira species in the environment.</title>
        <authorList>
            <person name="Vincent A.T."/>
            <person name="Schiettekatte O."/>
            <person name="Bourhy P."/>
            <person name="Veyrier F.J."/>
            <person name="Picardeau M."/>
        </authorList>
    </citation>
    <scope>NUCLEOTIDE SEQUENCE [LARGE SCALE GENOMIC DNA]</scope>
    <source>
        <strain evidence="1">201702455</strain>
    </source>
</reference>
<accession>A0A4R9KC45</accession>
<gene>
    <name evidence="1" type="ORF">EHQ64_06840</name>
</gene>
<dbReference type="Pfam" id="PF13376">
    <property type="entry name" value="OmdA"/>
    <property type="match status" value="1"/>
</dbReference>